<evidence type="ECO:0000313" key="1">
    <source>
        <dbReference type="EMBL" id="MEO1767963.1"/>
    </source>
</evidence>
<dbReference type="Proteomes" id="UP001482231">
    <property type="component" value="Unassembled WGS sequence"/>
</dbReference>
<proteinExistence type="predicted"/>
<organism evidence="1 2">
    <name type="scientific">Thiobacter aerophilum</name>
    <dbReference type="NCBI Taxonomy" id="3121275"/>
    <lineage>
        <taxon>Bacteria</taxon>
        <taxon>Pseudomonadati</taxon>
        <taxon>Pseudomonadota</taxon>
        <taxon>Betaproteobacteria</taxon>
        <taxon>Burkholderiales</taxon>
        <taxon>Thiobacteraceae</taxon>
        <taxon>Thiobacter</taxon>
    </lineage>
</organism>
<name>A0ABV0EH48_9BURK</name>
<dbReference type="EMBL" id="JBAJEX010000014">
    <property type="protein sequence ID" value="MEO1767963.1"/>
    <property type="molecule type" value="Genomic_DNA"/>
</dbReference>
<gene>
    <name evidence="1" type="ORF">V6E02_12155</name>
</gene>
<evidence type="ECO:0000313" key="2">
    <source>
        <dbReference type="Proteomes" id="UP001482231"/>
    </source>
</evidence>
<keyword evidence="2" id="KW-1185">Reference proteome</keyword>
<protein>
    <submittedName>
        <fullName evidence="1">Uncharacterized protein</fullName>
    </submittedName>
</protein>
<reference evidence="1 2" key="1">
    <citation type="submission" date="2024-02" db="EMBL/GenBank/DDBJ databases">
        <title>New thermophilic sulfur-oxidizing bacteria from a hot springs of the Uzon caldera (Kamchatka, Russia).</title>
        <authorList>
            <person name="Dukat A.M."/>
            <person name="Elcheninov A.G."/>
            <person name="Frolov E.N."/>
        </authorList>
    </citation>
    <scope>NUCLEOTIDE SEQUENCE [LARGE SCALE GENOMIC DNA]</scope>
    <source>
        <strain evidence="1 2">AK1</strain>
    </source>
</reference>
<sequence>MRNELPPSPADFESALTRVEAGLATAGDAALIRQYVAEMEEAMSYLHDRLRETRDMLTRERASSDRFQRALDEALNQGTGAYIP</sequence>
<accession>A0ABV0EH48</accession>
<dbReference type="RefSeq" id="WP_347309075.1">
    <property type="nucleotide sequence ID" value="NZ_JBAJEX010000014.1"/>
</dbReference>
<comment type="caution">
    <text evidence="1">The sequence shown here is derived from an EMBL/GenBank/DDBJ whole genome shotgun (WGS) entry which is preliminary data.</text>
</comment>